<dbReference type="InterPro" id="IPR036390">
    <property type="entry name" value="WH_DNA-bd_sf"/>
</dbReference>
<dbReference type="Proteomes" id="UP000006512">
    <property type="component" value="Unassembled WGS sequence"/>
</dbReference>
<dbReference type="AlphaFoldDB" id="F4QJ13"/>
<evidence type="ECO:0000256" key="2">
    <source>
        <dbReference type="SAM" id="MobiDB-lite"/>
    </source>
</evidence>
<evidence type="ECO:0000313" key="4">
    <source>
        <dbReference type="EMBL" id="EGF93076.1"/>
    </source>
</evidence>
<proteinExistence type="predicted"/>
<dbReference type="GO" id="GO:0003677">
    <property type="term" value="F:DNA binding"/>
    <property type="evidence" value="ECO:0007669"/>
    <property type="project" value="InterPro"/>
</dbReference>
<evidence type="ECO:0000256" key="1">
    <source>
        <dbReference type="SAM" id="Coils"/>
    </source>
</evidence>
<feature type="region of interest" description="Disordered" evidence="2">
    <location>
        <begin position="53"/>
        <end position="104"/>
    </location>
</feature>
<dbReference type="Pfam" id="PF09397">
    <property type="entry name" value="FtsK_gamma"/>
    <property type="match status" value="1"/>
</dbReference>
<dbReference type="STRING" id="715226.ABI_15160"/>
<protein>
    <submittedName>
        <fullName evidence="4">Ftsk gamma domain protein</fullName>
    </submittedName>
</protein>
<dbReference type="PANTHER" id="PTHR22683">
    <property type="entry name" value="SPORULATION PROTEIN RELATED"/>
    <property type="match status" value="1"/>
</dbReference>
<evidence type="ECO:0000313" key="5">
    <source>
        <dbReference type="Proteomes" id="UP000006512"/>
    </source>
</evidence>
<dbReference type="InterPro" id="IPR036388">
    <property type="entry name" value="WH-like_DNA-bd_sf"/>
</dbReference>
<dbReference type="eggNOG" id="COG3750">
    <property type="taxonomic scope" value="Bacteria"/>
</dbReference>
<dbReference type="InterPro" id="IPR050206">
    <property type="entry name" value="FtsK/SpoIIIE/SftA"/>
</dbReference>
<evidence type="ECO:0000259" key="3">
    <source>
        <dbReference type="SMART" id="SM00843"/>
    </source>
</evidence>
<dbReference type="Gene3D" id="1.10.10.10">
    <property type="entry name" value="Winged helix-like DNA-binding domain superfamily/Winged helix DNA-binding domain"/>
    <property type="match status" value="1"/>
</dbReference>
<dbReference type="NCBIfam" id="NF010247">
    <property type="entry name" value="PRK13694.1"/>
    <property type="match status" value="1"/>
</dbReference>
<dbReference type="InterPro" id="IPR018541">
    <property type="entry name" value="Ftsk_gamma"/>
</dbReference>
<reference evidence="5" key="1">
    <citation type="submission" date="2011-03" db="EMBL/GenBank/DDBJ databases">
        <title>Draft genome sequence of Brevundimonas diminuta.</title>
        <authorList>
            <person name="Brown P.J.B."/>
            <person name="Buechlein A."/>
            <person name="Hemmerich C."/>
            <person name="Brun Y.V."/>
        </authorList>
    </citation>
    <scope>NUCLEOTIDE SEQUENCE [LARGE SCALE GENOMIC DNA]</scope>
    <source>
        <strain evidence="5">C19</strain>
    </source>
</reference>
<keyword evidence="5" id="KW-1185">Reference proteome</keyword>
<sequence length="245" mass="26945">MADDLYHKAVFFVTQDRKASTSYIQRKLQIGYNSAASLMERMEREGVVGPCNHVGKRDILKGPTEEPTSFSAPCNGEGDREAVEGSSSPAPTPAPDKPTGPLATFECARCDTTEDSHGLPHGWETRSSVSLGEYLVCRPCGDSDRPKRENEALCRAIAAGETPPADDGITGAAQSRLRTIIERVERLEEDRAVISNDIKEVYSEAKGEGFDTKILKRVVTFRKMDKVKREEEDAVFDLYISAIGM</sequence>
<feature type="coiled-coil region" evidence="1">
    <location>
        <begin position="177"/>
        <end position="204"/>
    </location>
</feature>
<keyword evidence="1" id="KW-0175">Coiled coil</keyword>
<dbReference type="SMART" id="SM00843">
    <property type="entry name" value="Ftsk_gamma"/>
    <property type="match status" value="1"/>
</dbReference>
<gene>
    <name evidence="4" type="ORF">ABI_15160</name>
</gene>
<feature type="compositionally biased region" description="Basic and acidic residues" evidence="2">
    <location>
        <begin position="55"/>
        <end position="64"/>
    </location>
</feature>
<organism evidence="4 5">
    <name type="scientific">Asticcacaulis biprosthecium C19</name>
    <dbReference type="NCBI Taxonomy" id="715226"/>
    <lineage>
        <taxon>Bacteria</taxon>
        <taxon>Pseudomonadati</taxon>
        <taxon>Pseudomonadota</taxon>
        <taxon>Alphaproteobacteria</taxon>
        <taxon>Caulobacterales</taxon>
        <taxon>Caulobacteraceae</taxon>
        <taxon>Asticcacaulis</taxon>
    </lineage>
</organism>
<dbReference type="eggNOG" id="COG1674">
    <property type="taxonomic scope" value="Bacteria"/>
</dbReference>
<name>F4QJ13_9CAUL</name>
<dbReference type="Pfam" id="PF10073">
    <property type="entry name" value="GapR_DNA-bd"/>
    <property type="match status" value="1"/>
</dbReference>
<dbReference type="SUPFAM" id="SSF46785">
    <property type="entry name" value="Winged helix' DNA-binding domain"/>
    <property type="match status" value="1"/>
</dbReference>
<dbReference type="HOGENOM" id="CLU_1131777_0_0_5"/>
<feature type="domain" description="FtsK gamma" evidence="3">
    <location>
        <begin position="2"/>
        <end position="64"/>
    </location>
</feature>
<accession>F4QJ13</accession>
<dbReference type="InterPro" id="IPR046367">
    <property type="entry name" value="GapR-like_DNA-bd"/>
</dbReference>
<dbReference type="PANTHER" id="PTHR22683:SF41">
    <property type="entry name" value="DNA TRANSLOCASE FTSK"/>
    <property type="match status" value="1"/>
</dbReference>
<dbReference type="EMBL" id="GL883077">
    <property type="protein sequence ID" value="EGF93076.1"/>
    <property type="molecule type" value="Genomic_DNA"/>
</dbReference>